<reference evidence="2" key="1">
    <citation type="journal article" date="2022" name="Cell">
        <title>Design, construction, and in vivo augmentation of a complex gut microbiome.</title>
        <authorList>
            <person name="Cheng A.G."/>
            <person name="Ho P.Y."/>
            <person name="Aranda-Diaz A."/>
            <person name="Jain S."/>
            <person name="Yu F.B."/>
            <person name="Meng X."/>
            <person name="Wang M."/>
            <person name="Iakiviak M."/>
            <person name="Nagashima K."/>
            <person name="Zhao A."/>
            <person name="Murugkar P."/>
            <person name="Patil A."/>
            <person name="Atabakhsh K."/>
            <person name="Weakley A."/>
            <person name="Yan J."/>
            <person name="Brumbaugh A.R."/>
            <person name="Higginbottom S."/>
            <person name="Dimas A."/>
            <person name="Shiver A.L."/>
            <person name="Deutschbauer A."/>
            <person name="Neff N."/>
            <person name="Sonnenburg J.L."/>
            <person name="Huang K.C."/>
            <person name="Fischbach M.A."/>
        </authorList>
    </citation>
    <scope>NUCLEOTIDE SEQUENCE</scope>
    <source>
        <strain evidence="2">DSM 19829</strain>
    </source>
</reference>
<name>A0ABY5VJR8_9FIRM</name>
<dbReference type="Pfam" id="PF15919">
    <property type="entry name" value="HicB_lk_antitox"/>
    <property type="match status" value="1"/>
</dbReference>
<dbReference type="InterPro" id="IPR031807">
    <property type="entry name" value="HicB-like"/>
</dbReference>
<keyword evidence="3" id="KW-1185">Reference proteome</keyword>
<dbReference type="InterPro" id="IPR035069">
    <property type="entry name" value="TTHA1013/TTHA0281-like"/>
</dbReference>
<protein>
    <submittedName>
        <fullName evidence="2">Type II toxin-antitoxin system HicB family antitoxin</fullName>
    </submittedName>
</protein>
<organism evidence="2 3">
    <name type="scientific">Ruminococcus gauvreauii</name>
    <dbReference type="NCBI Taxonomy" id="438033"/>
    <lineage>
        <taxon>Bacteria</taxon>
        <taxon>Bacillati</taxon>
        <taxon>Bacillota</taxon>
        <taxon>Clostridia</taxon>
        <taxon>Eubacteriales</taxon>
        <taxon>Oscillospiraceae</taxon>
        <taxon>Ruminococcus</taxon>
    </lineage>
</organism>
<accession>A0ABY5VJR8</accession>
<evidence type="ECO:0000313" key="2">
    <source>
        <dbReference type="EMBL" id="UWP60418.1"/>
    </source>
</evidence>
<sequence>MLFIYPAIFHEEDSSYWVEFPDLEGCQTFGDTVNNTMASAQEALSAYLLTLLEDGSELPKPSDIHSIKASDGFTSFVSCDIVPNIGAKAVKKTLSIPEWMNERAVAMGINFSKTLQDALLAKLQAK</sequence>
<feature type="domain" description="HicB-like antitoxin of toxin-antitoxin system" evidence="1">
    <location>
        <begin position="5"/>
        <end position="101"/>
    </location>
</feature>
<dbReference type="EMBL" id="CP102290">
    <property type="protein sequence ID" value="UWP60418.1"/>
    <property type="molecule type" value="Genomic_DNA"/>
</dbReference>
<proteinExistence type="predicted"/>
<gene>
    <name evidence="2" type="ORF">NQ502_05090</name>
</gene>
<evidence type="ECO:0000313" key="3">
    <source>
        <dbReference type="Proteomes" id="UP001060164"/>
    </source>
</evidence>
<dbReference type="SUPFAM" id="SSF143100">
    <property type="entry name" value="TTHA1013/TTHA0281-like"/>
    <property type="match status" value="1"/>
</dbReference>
<dbReference type="Proteomes" id="UP001060164">
    <property type="component" value="Chromosome"/>
</dbReference>
<dbReference type="Gene3D" id="3.30.160.250">
    <property type="match status" value="1"/>
</dbReference>
<dbReference type="RefSeq" id="WP_028529143.1">
    <property type="nucleotide sequence ID" value="NZ_CABLBR010000019.1"/>
</dbReference>
<evidence type="ECO:0000259" key="1">
    <source>
        <dbReference type="Pfam" id="PF15919"/>
    </source>
</evidence>